<evidence type="ECO:0000313" key="3">
    <source>
        <dbReference type="EMBL" id="AJA06386.1"/>
    </source>
</evidence>
<evidence type="ECO:0000256" key="1">
    <source>
        <dbReference type="SAM" id="Phobius"/>
    </source>
</evidence>
<keyword evidence="1" id="KW-0812">Transmembrane</keyword>
<dbReference type="EMBL" id="CP007496">
    <property type="protein sequence ID" value="AJA06386.1"/>
    <property type="molecule type" value="Genomic_DNA"/>
</dbReference>
<proteinExistence type="predicted"/>
<dbReference type="RefSeq" id="WP_052198795.1">
    <property type="nucleotide sequence ID" value="NZ_CP007496.1"/>
</dbReference>
<evidence type="ECO:0000259" key="2">
    <source>
        <dbReference type="Pfam" id="PF10881"/>
    </source>
</evidence>
<accession>A0A6S4GQ60</accession>
<gene>
    <name evidence="3" type="ORF">TM7x_01220</name>
</gene>
<evidence type="ECO:0000313" key="4">
    <source>
        <dbReference type="Proteomes" id="UP000030902"/>
    </source>
</evidence>
<feature type="domain" description="DUF2726" evidence="2">
    <location>
        <begin position="43"/>
        <end position="155"/>
    </location>
</feature>
<reference evidence="3 4" key="1">
    <citation type="journal article" date="2015" name="Proc. Natl. Acad. Sci. U.S.A.">
        <title>Cultivation of a human-associated TM7 phylotype reveals a reduced genome and epibiotic parasitic lifestyle.</title>
        <authorList>
            <person name="He X."/>
            <person name="McLean J.S."/>
            <person name="Edlund A."/>
            <person name="Yooseph S."/>
            <person name="Hall A.P."/>
            <person name="Liu S.Y."/>
            <person name="Dorrestein P.C."/>
            <person name="Esquenazi E."/>
            <person name="Hunter R.C."/>
            <person name="Cheng G."/>
            <person name="Nelson K.E."/>
            <person name="Lux R."/>
            <person name="Shi W."/>
        </authorList>
    </citation>
    <scope>NUCLEOTIDE SEQUENCE [LARGE SCALE GENOMIC DNA]</scope>
    <source>
        <strain evidence="3 4">TM7x</strain>
    </source>
</reference>
<keyword evidence="1" id="KW-0472">Membrane</keyword>
<protein>
    <submittedName>
        <fullName evidence="3">Topoisomerase</fullName>
    </submittedName>
</protein>
<name>A0A6S4GQ60_9BACT</name>
<dbReference type="InterPro" id="IPR024402">
    <property type="entry name" value="DUF2726"/>
</dbReference>
<keyword evidence="1" id="KW-1133">Transmembrane helix</keyword>
<dbReference type="Pfam" id="PF10881">
    <property type="entry name" value="DUF2726"/>
    <property type="match status" value="1"/>
</dbReference>
<dbReference type="AlphaFoldDB" id="A0A6S4GQ60"/>
<dbReference type="Proteomes" id="UP000030902">
    <property type="component" value="Chromosome"/>
</dbReference>
<dbReference type="GO" id="GO:0016853">
    <property type="term" value="F:isomerase activity"/>
    <property type="evidence" value="ECO:0007669"/>
    <property type="project" value="UniProtKB-KW"/>
</dbReference>
<organism evidence="3 4">
    <name type="scientific">Candidatus Nanosynbacter lyticus</name>
    <dbReference type="NCBI Taxonomy" id="2093824"/>
    <lineage>
        <taxon>Bacteria</taxon>
        <taxon>Candidatus Saccharimonadota</taxon>
        <taxon>Candidatus Saccharimonadia</taxon>
        <taxon>Candidatus Nanosynbacterales</taxon>
        <taxon>Candidatus Nanosynbacteraceae</taxon>
        <taxon>Candidatus Nanosynbacter</taxon>
    </lineage>
</organism>
<dbReference type="KEGG" id="sox:TM7x_01220"/>
<keyword evidence="4" id="KW-1185">Reference proteome</keyword>
<feature type="transmembrane region" description="Helical" evidence="1">
    <location>
        <begin position="6"/>
        <end position="23"/>
    </location>
</feature>
<keyword evidence="3" id="KW-0413">Isomerase</keyword>
<dbReference type="Gene3D" id="3.40.960.10">
    <property type="entry name" value="VSR Endonuclease"/>
    <property type="match status" value="1"/>
</dbReference>
<sequence length="164" mass="18937">METLMFIIAVVIVIFIIGLGKINDRGSIKKYTKREYRYTKKSCVITENELSFYKTLQEAVSGCVIIPQAHLSMFLEHRIKGQSWNGALNKIDRKSIDFLICTNDMSPLIAVELDDSTHNQPRRKERDNFVNSIISDAGIPLLRFRTNEWNSDLIKQRIAQAFQK</sequence>